<dbReference type="Proteomes" id="UP001596364">
    <property type="component" value="Unassembled WGS sequence"/>
</dbReference>
<feature type="transmembrane region" description="Helical" evidence="1">
    <location>
        <begin position="125"/>
        <end position="144"/>
    </location>
</feature>
<reference evidence="3" key="1">
    <citation type="journal article" date="2019" name="Int. J. Syst. Evol. Microbiol.">
        <title>The Global Catalogue of Microorganisms (GCM) 10K type strain sequencing project: providing services to taxonomists for standard genome sequencing and annotation.</title>
        <authorList>
            <consortium name="The Broad Institute Genomics Platform"/>
            <consortium name="The Broad Institute Genome Sequencing Center for Infectious Disease"/>
            <person name="Wu L."/>
            <person name="Ma J."/>
        </authorList>
    </citation>
    <scope>NUCLEOTIDE SEQUENCE [LARGE SCALE GENOMIC DNA]</scope>
    <source>
        <strain evidence="3">CGMCC 1.16031</strain>
    </source>
</reference>
<feature type="transmembrane region" description="Helical" evidence="1">
    <location>
        <begin position="42"/>
        <end position="66"/>
    </location>
</feature>
<feature type="transmembrane region" description="Helical" evidence="1">
    <location>
        <begin position="150"/>
        <end position="170"/>
    </location>
</feature>
<organism evidence="2 3">
    <name type="scientific">Pseudobowmanella zhangzhouensis</name>
    <dbReference type="NCBI Taxonomy" id="1537679"/>
    <lineage>
        <taxon>Bacteria</taxon>
        <taxon>Pseudomonadati</taxon>
        <taxon>Pseudomonadota</taxon>
        <taxon>Gammaproteobacteria</taxon>
        <taxon>Alteromonadales</taxon>
        <taxon>Alteromonadaceae</taxon>
    </lineage>
</organism>
<keyword evidence="1" id="KW-0812">Transmembrane</keyword>
<feature type="transmembrane region" description="Helical" evidence="1">
    <location>
        <begin position="215"/>
        <end position="234"/>
    </location>
</feature>
<accession>A0ABW1XLF4</accession>
<comment type="caution">
    <text evidence="2">The sequence shown here is derived from an EMBL/GenBank/DDBJ whole genome shotgun (WGS) entry which is preliminary data.</text>
</comment>
<gene>
    <name evidence="2" type="ORF">ACFP85_12205</name>
</gene>
<protein>
    <recommendedName>
        <fullName evidence="4">DUF2306 domain-containing protein</fullName>
    </recommendedName>
</protein>
<feature type="transmembrane region" description="Helical" evidence="1">
    <location>
        <begin position="182"/>
        <end position="203"/>
    </location>
</feature>
<proteinExistence type="predicted"/>
<dbReference type="RefSeq" id="WP_131258776.1">
    <property type="nucleotide sequence ID" value="NZ_JBHSUS010000001.1"/>
</dbReference>
<evidence type="ECO:0000313" key="3">
    <source>
        <dbReference type="Proteomes" id="UP001596364"/>
    </source>
</evidence>
<keyword evidence="1" id="KW-1133">Transmembrane helix</keyword>
<sequence>MELLHSLIVKGHIVTGSASLLLFWLPVFSRKGGPLHAKAGRWFTFAMTFTAISGVVASLLVLSFPYEVNGHLLERFSSAERFERVMHGQSMFLLMLSLLSWHNIRHANAVLQCKQSRAPLRNLRYLSVPMALIVAGALGLQQAIEGNFMLGKIFAPIALFNGFNTLWYVFRKQTSAKAWLAEHISAVTGSGVAAYTAFFAFGGRTLLAGFPELQLASWIIPSAIGVPLSWWAIYRFTKRRRPQLAMNH</sequence>
<keyword evidence="1" id="KW-0472">Membrane</keyword>
<name>A0ABW1XLF4_9ALTE</name>
<keyword evidence="3" id="KW-1185">Reference proteome</keyword>
<feature type="transmembrane region" description="Helical" evidence="1">
    <location>
        <begin position="12"/>
        <end position="30"/>
    </location>
</feature>
<evidence type="ECO:0000313" key="2">
    <source>
        <dbReference type="EMBL" id="MFC6440908.1"/>
    </source>
</evidence>
<evidence type="ECO:0000256" key="1">
    <source>
        <dbReference type="SAM" id="Phobius"/>
    </source>
</evidence>
<dbReference type="EMBL" id="JBHSUS010000001">
    <property type="protein sequence ID" value="MFC6440908.1"/>
    <property type="molecule type" value="Genomic_DNA"/>
</dbReference>
<evidence type="ECO:0008006" key="4">
    <source>
        <dbReference type="Google" id="ProtNLM"/>
    </source>
</evidence>